<dbReference type="InterPro" id="IPR015943">
    <property type="entry name" value="WD40/YVTN_repeat-like_dom_sf"/>
</dbReference>
<keyword evidence="3" id="KW-1133">Transmembrane helix</keyword>
<dbReference type="InterPro" id="IPR043128">
    <property type="entry name" value="Rev_trsase/Diguanyl_cyclase"/>
</dbReference>
<dbReference type="Gene3D" id="3.30.70.270">
    <property type="match status" value="1"/>
</dbReference>
<dbReference type="GO" id="GO:0005886">
    <property type="term" value="C:plasma membrane"/>
    <property type="evidence" value="ECO:0007669"/>
    <property type="project" value="TreeGrafter"/>
</dbReference>
<dbReference type="NCBIfam" id="TIGR00254">
    <property type="entry name" value="GGDEF"/>
    <property type="match status" value="1"/>
</dbReference>
<protein>
    <recommendedName>
        <fullName evidence="2">diguanylate cyclase</fullName>
        <ecNumber evidence="2">2.7.7.65</ecNumber>
    </recommendedName>
</protein>
<dbReference type="SUPFAM" id="SSF55073">
    <property type="entry name" value="Nucleotide cyclase"/>
    <property type="match status" value="1"/>
</dbReference>
<dbReference type="PANTHER" id="PTHR45138">
    <property type="entry name" value="REGULATORY COMPONENTS OF SENSORY TRANSDUCTION SYSTEM"/>
    <property type="match status" value="1"/>
</dbReference>
<dbReference type="EMBL" id="JAAAWN010000014">
    <property type="protein sequence ID" value="NDV91877.1"/>
    <property type="molecule type" value="Genomic_DNA"/>
</dbReference>
<dbReference type="AlphaFoldDB" id="A0A7X5RLF0"/>
<dbReference type="Pfam" id="PF07494">
    <property type="entry name" value="Reg_prop"/>
    <property type="match status" value="4"/>
</dbReference>
<dbReference type="GO" id="GO:1902201">
    <property type="term" value="P:negative regulation of bacterial-type flagellum-dependent cell motility"/>
    <property type="evidence" value="ECO:0007669"/>
    <property type="project" value="TreeGrafter"/>
</dbReference>
<dbReference type="InterPro" id="IPR013783">
    <property type="entry name" value="Ig-like_fold"/>
</dbReference>
<dbReference type="InterPro" id="IPR029787">
    <property type="entry name" value="Nucleotide_cyclase"/>
</dbReference>
<dbReference type="RefSeq" id="WP_163085981.1">
    <property type="nucleotide sequence ID" value="NZ_JAAAWN010000014.1"/>
</dbReference>
<dbReference type="Pfam" id="PF07495">
    <property type="entry name" value="Y_Y_Y"/>
    <property type="match status" value="1"/>
</dbReference>
<keyword evidence="3" id="KW-0472">Membrane</keyword>
<dbReference type="SMART" id="SM00267">
    <property type="entry name" value="GGDEF"/>
    <property type="match status" value="1"/>
</dbReference>
<evidence type="ECO:0000256" key="3">
    <source>
        <dbReference type="SAM" id="Phobius"/>
    </source>
</evidence>
<dbReference type="PROSITE" id="PS50887">
    <property type="entry name" value="GGDEF"/>
    <property type="match status" value="1"/>
</dbReference>
<feature type="transmembrane region" description="Helical" evidence="3">
    <location>
        <begin position="761"/>
        <end position="779"/>
    </location>
</feature>
<dbReference type="Gene3D" id="2.130.10.10">
    <property type="entry name" value="YVTN repeat-like/Quinoprotein amine dehydrogenase"/>
    <property type="match status" value="4"/>
</dbReference>
<dbReference type="PANTHER" id="PTHR45138:SF24">
    <property type="entry name" value="DIGUANYLATE CYCLASE DGCC-RELATED"/>
    <property type="match status" value="1"/>
</dbReference>
<dbReference type="FunFam" id="3.30.70.270:FF:000001">
    <property type="entry name" value="Diguanylate cyclase domain protein"/>
    <property type="match status" value="1"/>
</dbReference>
<dbReference type="EC" id="2.7.7.65" evidence="2"/>
<keyword evidence="6" id="KW-1185">Reference proteome</keyword>
<evidence type="ECO:0000313" key="5">
    <source>
        <dbReference type="EMBL" id="NDV91877.1"/>
    </source>
</evidence>
<dbReference type="CDD" id="cd01949">
    <property type="entry name" value="GGDEF"/>
    <property type="match status" value="1"/>
</dbReference>
<proteinExistence type="predicted"/>
<accession>A0A7X5RLF0</accession>
<name>A0A7X5RLF0_9ALTE</name>
<organism evidence="5 6">
    <name type="scientific">Alteromonas profundi</name>
    <dbReference type="NCBI Taxonomy" id="2696062"/>
    <lineage>
        <taxon>Bacteria</taxon>
        <taxon>Pseudomonadati</taxon>
        <taxon>Pseudomonadota</taxon>
        <taxon>Gammaproteobacteria</taxon>
        <taxon>Alteromonadales</taxon>
        <taxon>Alteromonadaceae</taxon>
        <taxon>Alteromonas/Salinimonas group</taxon>
        <taxon>Alteromonas</taxon>
    </lineage>
</organism>
<evidence type="ECO:0000256" key="1">
    <source>
        <dbReference type="ARBA" id="ARBA00001946"/>
    </source>
</evidence>
<dbReference type="GO" id="GO:0052621">
    <property type="term" value="F:diguanylate cyclase activity"/>
    <property type="evidence" value="ECO:0007669"/>
    <property type="project" value="UniProtKB-EC"/>
</dbReference>
<dbReference type="InterPro" id="IPR000160">
    <property type="entry name" value="GGDEF_dom"/>
</dbReference>
<dbReference type="InterPro" id="IPR050469">
    <property type="entry name" value="Diguanylate_Cyclase"/>
</dbReference>
<evidence type="ECO:0000313" key="6">
    <source>
        <dbReference type="Proteomes" id="UP000470213"/>
    </source>
</evidence>
<sequence length="976" mass="107906">MIENEKCSPEIEKPLKFAFLLLLSLWFVLVSAVTSAQQASSDVVPLNRYFSQTWSTQKGLPHNSINALAQTADGYIWVATWEGVARYNGVEFKVFTRGEETGLPDSGIRSLSYHSATNELLVAGSRGGISSISGGQWTSHQPTRSMVNHAYKSRDGSLWLALEDAGMQVRFSDGTEAQFLTHASGYRVIEDKFGRVWFGTSQGLFSIDRNDLTLVSPPREALSGPIFSLALDRNGYVLAGTEHGVWQHSEKGFSSLHPGLANESVSSILLDSHNNIWFGTINHGLYRLSALGLEKLDASAGLPNNRIFSLLEDSENSIWVGTTGGLFRLRRAPFTTFTQSQGLSGDYIRTVMQSTDGNIFIGGSGGLDVFDLARFSAIESPLARPISVLSLANFSNNTVLVGTYTDGVLLYQNGELTPYLNRAQGLPSNEVRAMLHAKDGSVWFATAHGLARKKTDGSLTLYDETNGLPAHFTMGLTEDIQGRIWVATGLGAAYVKNDIIHNISFPQDSDAEYAFSFYAAEDGMWMATDRGVAFFNNQTKNISFVGKAQGMPVDKVFAISFDGSGRAWMSSNQGIILSSLESLRASMANPALPLDFEQFKEEDGLVSMQMNGGSQPSVFHSDSDDLWFASAKGLATIQPTNLAKISEFPIPVVIEQVKLDGKSQLSNELTEMTRIPSDIGRVTFTYAGLGFAMPTRIEYQTMLEGYDTHWTDRHQMRVTEYTNLMPGAYTFKVRARYPGGIWQEANNPLEIAVEPHFTQTLGFKILVFVLICLTIFIVFRLRFHHLKKSELTLKQRVQEQTKSLERQTKLFEYQATHDGLTGIANRRAFDDELVKFCTHARTQNQPLSLAIIDIDHFKQVNDQHSHLIGDKVIAEVAQQIKLALPKDAMCARWGGEEFTVLLPNLDITQGRDHVDTIRQAVKQHDFSNIADKLCISVSAGVAGLNAAGDYETLLKHADHALYIAKQQGRDKVISYC</sequence>
<comment type="cofactor">
    <cofactor evidence="1">
        <name>Mg(2+)</name>
        <dbReference type="ChEBI" id="CHEBI:18420"/>
    </cofactor>
</comment>
<gene>
    <name evidence="5" type="ORF">GTH32_11880</name>
</gene>
<dbReference type="Proteomes" id="UP000470213">
    <property type="component" value="Unassembled WGS sequence"/>
</dbReference>
<feature type="domain" description="GGDEF" evidence="4">
    <location>
        <begin position="845"/>
        <end position="976"/>
    </location>
</feature>
<dbReference type="InterPro" id="IPR011110">
    <property type="entry name" value="Reg_prop"/>
</dbReference>
<evidence type="ECO:0000259" key="4">
    <source>
        <dbReference type="PROSITE" id="PS50887"/>
    </source>
</evidence>
<dbReference type="Gene3D" id="2.60.40.10">
    <property type="entry name" value="Immunoglobulins"/>
    <property type="match status" value="1"/>
</dbReference>
<comment type="caution">
    <text evidence="5">The sequence shown here is derived from an EMBL/GenBank/DDBJ whole genome shotgun (WGS) entry which is preliminary data.</text>
</comment>
<dbReference type="GO" id="GO:0043709">
    <property type="term" value="P:cell adhesion involved in single-species biofilm formation"/>
    <property type="evidence" value="ECO:0007669"/>
    <property type="project" value="TreeGrafter"/>
</dbReference>
<evidence type="ECO:0000256" key="2">
    <source>
        <dbReference type="ARBA" id="ARBA00012528"/>
    </source>
</evidence>
<reference evidence="5 6" key="1">
    <citation type="submission" date="2020-01" db="EMBL/GenBank/DDBJ databases">
        <authorList>
            <person name="Chen J."/>
            <person name="Zhu S."/>
            <person name="Yang J."/>
        </authorList>
    </citation>
    <scope>NUCLEOTIDE SEQUENCE [LARGE SCALE GENOMIC DNA]</scope>
    <source>
        <strain evidence="5 6">345S023</strain>
    </source>
</reference>
<dbReference type="InterPro" id="IPR011123">
    <property type="entry name" value="Y_Y_Y"/>
</dbReference>
<dbReference type="SUPFAM" id="SSF63829">
    <property type="entry name" value="Calcium-dependent phosphotriesterase"/>
    <property type="match status" value="2"/>
</dbReference>
<dbReference type="Pfam" id="PF00990">
    <property type="entry name" value="GGDEF"/>
    <property type="match status" value="1"/>
</dbReference>
<keyword evidence="3" id="KW-0812">Transmembrane</keyword>